<dbReference type="SUPFAM" id="SSF48452">
    <property type="entry name" value="TPR-like"/>
    <property type="match status" value="1"/>
</dbReference>
<feature type="chain" id="PRO_5011778750" evidence="6">
    <location>
        <begin position="23"/>
        <end position="478"/>
    </location>
</feature>
<dbReference type="Pfam" id="PF07980">
    <property type="entry name" value="SusD_RagB"/>
    <property type="match status" value="1"/>
</dbReference>
<feature type="signal peptide" evidence="6">
    <location>
        <begin position="1"/>
        <end position="22"/>
    </location>
</feature>
<comment type="similarity">
    <text evidence="2">Belongs to the SusD family.</text>
</comment>
<dbReference type="GO" id="GO:0009279">
    <property type="term" value="C:cell outer membrane"/>
    <property type="evidence" value="ECO:0007669"/>
    <property type="project" value="UniProtKB-SubCell"/>
</dbReference>
<dbReference type="InterPro" id="IPR011990">
    <property type="entry name" value="TPR-like_helical_dom_sf"/>
</dbReference>
<accession>A0A1I2I6R6</accession>
<evidence type="ECO:0000256" key="4">
    <source>
        <dbReference type="ARBA" id="ARBA00023136"/>
    </source>
</evidence>
<dbReference type="InterPro" id="IPR033985">
    <property type="entry name" value="SusD-like_N"/>
</dbReference>
<evidence type="ECO:0000256" key="2">
    <source>
        <dbReference type="ARBA" id="ARBA00006275"/>
    </source>
</evidence>
<dbReference type="Gene3D" id="1.25.40.390">
    <property type="match status" value="1"/>
</dbReference>
<keyword evidence="4" id="KW-0472">Membrane</keyword>
<keyword evidence="5" id="KW-0998">Cell outer membrane</keyword>
<dbReference type="Pfam" id="PF14322">
    <property type="entry name" value="SusD-like_3"/>
    <property type="match status" value="1"/>
</dbReference>
<dbReference type="AlphaFoldDB" id="A0A1I2I6R6"/>
<dbReference type="STRING" id="655355.SAMN05216283_105152"/>
<evidence type="ECO:0000256" key="5">
    <source>
        <dbReference type="ARBA" id="ARBA00023237"/>
    </source>
</evidence>
<sequence>MKKYILKIILVVVVFMHTTSCTDLLDANVYSELDPQSNSEEIIMSTLYNAYSSAQLRYYSGGLTRFYVSAMCSGENWNEGGAIAARLNPLRSFTWASNHHDLGTSWNACYQGIRDANTLLENVGEETDPFKKLVRAEATFIRGWCYVVLYDLFGPVPLRTSTLDNPELAKATDDEMKMQIEKDMLQAIQSLPDEPVEYGRASKGAAMGILCKFYLNTKQWQKVVELSQAIIDMGKYDLLQNYKDVFAIANEGNKELLWALARTASGASGNSGGGTYLQAITFPTDYPLASNQSVYAAKTYFYDDFLDSFEEGDERAELFVRDYINTSGNHIQLYGNDKSLTLKYEFDPDAVGPANGNDMPAVRYSDILLSRAEALNELNGPTQESVDLINEVRIRAGVSVRTLADFPSKEAMRSALLKEREWEFYAEAKGRQDQIRQGVFISRAQERGITVAKAHHVLFPIPLSEMNANSNIEQNPGY</sequence>
<comment type="subcellular location">
    <subcellularLocation>
        <location evidence="1">Cell outer membrane</location>
    </subcellularLocation>
</comment>
<organism evidence="9 10">
    <name type="scientific">Sunxiuqinia elliptica</name>
    <dbReference type="NCBI Taxonomy" id="655355"/>
    <lineage>
        <taxon>Bacteria</taxon>
        <taxon>Pseudomonadati</taxon>
        <taxon>Bacteroidota</taxon>
        <taxon>Bacteroidia</taxon>
        <taxon>Marinilabiliales</taxon>
        <taxon>Prolixibacteraceae</taxon>
        <taxon>Sunxiuqinia</taxon>
    </lineage>
</organism>
<keyword evidence="3 6" id="KW-0732">Signal</keyword>
<evidence type="ECO:0000256" key="3">
    <source>
        <dbReference type="ARBA" id="ARBA00022729"/>
    </source>
</evidence>
<evidence type="ECO:0000259" key="8">
    <source>
        <dbReference type="Pfam" id="PF14322"/>
    </source>
</evidence>
<evidence type="ECO:0000313" key="10">
    <source>
        <dbReference type="Proteomes" id="UP000198964"/>
    </source>
</evidence>
<proteinExistence type="inferred from homology"/>
<dbReference type="EMBL" id="FONW01000005">
    <property type="protein sequence ID" value="SFF37914.1"/>
    <property type="molecule type" value="Genomic_DNA"/>
</dbReference>
<dbReference type="RefSeq" id="WP_093920060.1">
    <property type="nucleotide sequence ID" value="NZ_FONW01000005.1"/>
</dbReference>
<dbReference type="Proteomes" id="UP000198964">
    <property type="component" value="Unassembled WGS sequence"/>
</dbReference>
<gene>
    <name evidence="9" type="ORF">SAMN05216283_105152</name>
</gene>
<feature type="domain" description="RagB/SusD" evidence="7">
    <location>
        <begin position="355"/>
        <end position="478"/>
    </location>
</feature>
<evidence type="ECO:0000259" key="7">
    <source>
        <dbReference type="Pfam" id="PF07980"/>
    </source>
</evidence>
<reference evidence="9 10" key="1">
    <citation type="submission" date="2016-10" db="EMBL/GenBank/DDBJ databases">
        <authorList>
            <person name="de Groot N.N."/>
        </authorList>
    </citation>
    <scope>NUCLEOTIDE SEQUENCE [LARGE SCALE GENOMIC DNA]</scope>
    <source>
        <strain evidence="9 10">CGMCC 1.9156</strain>
    </source>
</reference>
<evidence type="ECO:0000313" key="9">
    <source>
        <dbReference type="EMBL" id="SFF37914.1"/>
    </source>
</evidence>
<evidence type="ECO:0000256" key="6">
    <source>
        <dbReference type="SAM" id="SignalP"/>
    </source>
</evidence>
<protein>
    <submittedName>
        <fullName evidence="9">Starch-binding associating with outer membrane</fullName>
    </submittedName>
</protein>
<keyword evidence="10" id="KW-1185">Reference proteome</keyword>
<feature type="domain" description="SusD-like N-terminal" evidence="8">
    <location>
        <begin position="24"/>
        <end position="215"/>
    </location>
</feature>
<evidence type="ECO:0000256" key="1">
    <source>
        <dbReference type="ARBA" id="ARBA00004442"/>
    </source>
</evidence>
<dbReference type="InterPro" id="IPR012944">
    <property type="entry name" value="SusD_RagB_dom"/>
</dbReference>
<name>A0A1I2I6R6_9BACT</name>